<feature type="domain" description="Autotransporter" evidence="1">
    <location>
        <begin position="195"/>
        <end position="470"/>
    </location>
</feature>
<keyword evidence="3" id="KW-1185">Reference proteome</keyword>
<dbReference type="PANTHER" id="PTHR35037:SF3">
    <property type="entry name" value="C-TERMINAL REGION OF AIDA-LIKE PROTEIN"/>
    <property type="match status" value="1"/>
</dbReference>
<dbReference type="Pfam" id="PF03212">
    <property type="entry name" value="Pertactin"/>
    <property type="match status" value="1"/>
</dbReference>
<organism evidence="2 3">
    <name type="scientific">Limnobaculum allomyrinae</name>
    <dbReference type="NCBI Taxonomy" id="2791986"/>
    <lineage>
        <taxon>Bacteria</taxon>
        <taxon>Pseudomonadati</taxon>
        <taxon>Pseudomonadota</taxon>
        <taxon>Gammaproteobacteria</taxon>
        <taxon>Enterobacterales</taxon>
        <taxon>Budviciaceae</taxon>
        <taxon>Limnobaculum</taxon>
    </lineage>
</organism>
<dbReference type="PANTHER" id="PTHR35037">
    <property type="entry name" value="C-TERMINAL REGION OF AIDA-LIKE PROTEIN"/>
    <property type="match status" value="1"/>
</dbReference>
<comment type="caution">
    <text evidence="2">The sequence shown here is derived from an EMBL/GenBank/DDBJ whole genome shotgun (WGS) entry which is preliminary data.</text>
</comment>
<evidence type="ECO:0000313" key="3">
    <source>
        <dbReference type="Proteomes" id="UP001296921"/>
    </source>
</evidence>
<dbReference type="EMBL" id="JADRCR010000001">
    <property type="protein sequence ID" value="MBK5142118.1"/>
    <property type="molecule type" value="Genomic_DNA"/>
</dbReference>
<dbReference type="Proteomes" id="UP001296921">
    <property type="component" value="Unassembled WGS sequence"/>
</dbReference>
<evidence type="ECO:0000313" key="2">
    <source>
        <dbReference type="EMBL" id="MBK5142118.1"/>
    </source>
</evidence>
<dbReference type="NCBIfam" id="TIGR01414">
    <property type="entry name" value="autotrans_barl"/>
    <property type="match status" value="1"/>
</dbReference>
<dbReference type="CDD" id="cd00253">
    <property type="entry name" value="PL_Passenger_AT"/>
    <property type="match status" value="1"/>
</dbReference>
<dbReference type="Pfam" id="PF03797">
    <property type="entry name" value="Autotransporter"/>
    <property type="match status" value="1"/>
</dbReference>
<reference evidence="2 3" key="1">
    <citation type="submission" date="2020-11" db="EMBL/GenBank/DDBJ databases">
        <title>Insectihabitans protaetiae gen. nov. sp. nov. and Insectihabitans allomyrinae sp. nov., isolated from larvae of Protaetia brevitarsis seulensis and Allomyrina dichotoma, respectively.</title>
        <authorList>
            <person name="Lee S.D."/>
            <person name="Byeon Y.-S."/>
            <person name="Kim S.-M."/>
            <person name="Yang H.L."/>
            <person name="Kim I.S."/>
        </authorList>
    </citation>
    <scope>NUCLEOTIDE SEQUENCE [LARGE SCALE GENOMIC DNA]</scope>
    <source>
        <strain evidence="2 3">BWR-B9</strain>
    </source>
</reference>
<sequence length="470" mass="51163">MKFSVPTGTTYNRVLTTNSLSGNGDFYIHTELNEGGANTNSDQIHVTGDAEGNYRLFVDGHGNGAYTVDDGIKVVQIDGNSTSQFTLGNGNYVSMGAFDYYLYEGDVAGVDLNDWYLRNLAPPPVIDPVDPVDPIAPVDPASPEVPTGPVAPAQSVKAYRQEVPGYIAAPYVNMLYGYQTIGTLHERMGDSQQFARGADNKTWGRFGGSHLESKSGRFNYDVDTMFAQFGRDIYQSTTSAGTSVTGGLTVTLGQEHTKAKDKGRTAAGESINTGDITTNAYSIGGYYTRYAQNGGYIDAVSQFTYYDNSYNSRYDADQKSYGAIVSLEGGKPFGVTRNWKIEPQGQIAYQYLTSENFSDEISDIKGDDYNGGLARAGIRFFRDQAVNKESEFFKPYLTLDAVSTIGKDPSVNVGGTDIQADFDSTWWQAGAGMTANATKNTSFYMDAKYLQSFEGDFDGYVIHAGVQGRF</sequence>
<proteinExistence type="predicted"/>
<dbReference type="InterPro" id="IPR006315">
    <property type="entry name" value="OM_autotransptr_brl_dom"/>
</dbReference>
<accession>A0ABS1IK44</accession>
<evidence type="ECO:0000259" key="1">
    <source>
        <dbReference type="PROSITE" id="PS51208"/>
    </source>
</evidence>
<dbReference type="SMART" id="SM00869">
    <property type="entry name" value="Autotransporter"/>
    <property type="match status" value="1"/>
</dbReference>
<protein>
    <submittedName>
        <fullName evidence="2">Autotransporter outer membrane beta-barrel domain-containing protein</fullName>
    </submittedName>
</protein>
<dbReference type="InterPro" id="IPR051551">
    <property type="entry name" value="Autotransporter_adhesion"/>
</dbReference>
<gene>
    <name evidence="2" type="ORF">I2494_00035</name>
</gene>
<dbReference type="InterPro" id="IPR004899">
    <property type="entry name" value="Pertactin_central"/>
</dbReference>
<dbReference type="InterPro" id="IPR005546">
    <property type="entry name" value="Autotransporte_beta"/>
</dbReference>
<dbReference type="PROSITE" id="PS51208">
    <property type="entry name" value="AUTOTRANSPORTER"/>
    <property type="match status" value="1"/>
</dbReference>
<name>A0ABS1IK44_9GAMM</name>